<dbReference type="EMBL" id="AWUE01019772">
    <property type="protein sequence ID" value="OMO71550.1"/>
    <property type="molecule type" value="Genomic_DNA"/>
</dbReference>
<gene>
    <name evidence="4" type="ORF">COLO4_28188</name>
</gene>
<evidence type="ECO:0000313" key="5">
    <source>
        <dbReference type="Proteomes" id="UP000187203"/>
    </source>
</evidence>
<evidence type="ECO:0000256" key="1">
    <source>
        <dbReference type="ARBA" id="ARBA00023013"/>
    </source>
</evidence>
<feature type="region of interest" description="Disordered" evidence="3">
    <location>
        <begin position="23"/>
        <end position="79"/>
    </location>
</feature>
<keyword evidence="1" id="KW-0649">Protein kinase inhibitor</keyword>
<dbReference type="Proteomes" id="UP000187203">
    <property type="component" value="Unassembled WGS sequence"/>
</dbReference>
<dbReference type="InterPro" id="IPR040389">
    <property type="entry name" value="SMR"/>
</dbReference>
<evidence type="ECO:0000256" key="2">
    <source>
        <dbReference type="ARBA" id="ARBA00023306"/>
    </source>
</evidence>
<dbReference type="GO" id="GO:0004860">
    <property type="term" value="F:protein kinase inhibitor activity"/>
    <property type="evidence" value="ECO:0007669"/>
    <property type="project" value="UniProtKB-KW"/>
</dbReference>
<proteinExistence type="predicted"/>
<name>A0A1R3HMQ3_9ROSI</name>
<dbReference type="AlphaFoldDB" id="A0A1R3HMQ3"/>
<keyword evidence="2" id="KW-0131">Cell cycle</keyword>
<evidence type="ECO:0000256" key="3">
    <source>
        <dbReference type="SAM" id="MobiDB-lite"/>
    </source>
</evidence>
<accession>A0A1R3HMQ3</accession>
<dbReference type="GO" id="GO:0005634">
    <property type="term" value="C:nucleus"/>
    <property type="evidence" value="ECO:0007669"/>
    <property type="project" value="TreeGrafter"/>
</dbReference>
<keyword evidence="5" id="KW-1185">Reference proteome</keyword>
<sequence length="111" mass="12436">MAPNSTTRRRCYRQRDLETEELPDCSHIVSSDSIGGGDNHKEENNGLQQSGFSTPKGKKFRIPEMLSCPGAPMKPRVGPKLMSRRSSNITFFSSPDIELFFFNLAFHNVSA</sequence>
<reference evidence="5" key="1">
    <citation type="submission" date="2013-09" db="EMBL/GenBank/DDBJ databases">
        <title>Corchorus olitorius genome sequencing.</title>
        <authorList>
            <person name="Alam M."/>
            <person name="Haque M.S."/>
            <person name="Islam M.S."/>
            <person name="Emdad E.M."/>
            <person name="Islam M.M."/>
            <person name="Ahmed B."/>
            <person name="Halim A."/>
            <person name="Hossen Q.M.M."/>
            <person name="Hossain M.Z."/>
            <person name="Ahmed R."/>
            <person name="Khan M.M."/>
            <person name="Islam R."/>
            <person name="Rashid M.M."/>
            <person name="Khan S.A."/>
            <person name="Rahman M.S."/>
            <person name="Alam M."/>
            <person name="Yahiya A.S."/>
            <person name="Khan M.S."/>
            <person name="Azam M.S."/>
            <person name="Haque T."/>
            <person name="Lashkar M.Z.H."/>
            <person name="Akhand A.I."/>
            <person name="Morshed G."/>
            <person name="Roy S."/>
            <person name="Uddin K.S."/>
            <person name="Rabeya T."/>
            <person name="Hossain A.S."/>
            <person name="Chowdhury A."/>
            <person name="Snigdha A.R."/>
            <person name="Mortoza M.S."/>
            <person name="Matin S.A."/>
            <person name="Hoque S.M.E."/>
            <person name="Islam M.K."/>
            <person name="Roy D.K."/>
            <person name="Haider R."/>
            <person name="Moosa M.M."/>
            <person name="Elias S.M."/>
            <person name="Hasan A.M."/>
            <person name="Jahan S."/>
            <person name="Shafiuddin M."/>
            <person name="Mahmood N."/>
            <person name="Shommy N.S."/>
        </authorList>
    </citation>
    <scope>NUCLEOTIDE SEQUENCE [LARGE SCALE GENOMIC DNA]</scope>
    <source>
        <strain evidence="5">cv. O-4</strain>
    </source>
</reference>
<dbReference type="GO" id="GO:0032875">
    <property type="term" value="P:regulation of DNA endoreduplication"/>
    <property type="evidence" value="ECO:0007669"/>
    <property type="project" value="InterPro"/>
</dbReference>
<evidence type="ECO:0000313" key="4">
    <source>
        <dbReference type="EMBL" id="OMO71550.1"/>
    </source>
</evidence>
<dbReference type="OrthoDB" id="1002177at2759"/>
<organism evidence="4 5">
    <name type="scientific">Corchorus olitorius</name>
    <dbReference type="NCBI Taxonomy" id="93759"/>
    <lineage>
        <taxon>Eukaryota</taxon>
        <taxon>Viridiplantae</taxon>
        <taxon>Streptophyta</taxon>
        <taxon>Embryophyta</taxon>
        <taxon>Tracheophyta</taxon>
        <taxon>Spermatophyta</taxon>
        <taxon>Magnoliopsida</taxon>
        <taxon>eudicotyledons</taxon>
        <taxon>Gunneridae</taxon>
        <taxon>Pentapetalae</taxon>
        <taxon>rosids</taxon>
        <taxon>malvids</taxon>
        <taxon>Malvales</taxon>
        <taxon>Malvaceae</taxon>
        <taxon>Grewioideae</taxon>
        <taxon>Apeibeae</taxon>
        <taxon>Corchorus</taxon>
    </lineage>
</organism>
<protein>
    <submittedName>
        <fullName evidence="4">Uncharacterized protein</fullName>
    </submittedName>
</protein>
<dbReference type="PANTHER" id="PTHR33142">
    <property type="entry name" value="CYCLIN-DEPENDENT PROTEIN KINASE INHIBITOR SMR13"/>
    <property type="match status" value="1"/>
</dbReference>
<dbReference type="PANTHER" id="PTHR33142:SF28">
    <property type="entry name" value="CYCLIN-DEPENDENT PROTEIN KINASE INHIBITOR SMR13"/>
    <property type="match status" value="1"/>
</dbReference>
<comment type="caution">
    <text evidence="4">The sequence shown here is derived from an EMBL/GenBank/DDBJ whole genome shotgun (WGS) entry which is preliminary data.</text>
</comment>